<dbReference type="HAMAP" id="MF_00559">
    <property type="entry name" value="G3P_dehdrog_arch"/>
    <property type="match status" value="1"/>
</dbReference>
<evidence type="ECO:0000313" key="15">
    <source>
        <dbReference type="Proteomes" id="UP000030787"/>
    </source>
</evidence>
<comment type="pathway">
    <text evidence="1 10 12">Carbohydrate degradation; glycolysis; pyruvate from D-glyceraldehyde 3-phosphate: step 1/5.</text>
</comment>
<dbReference type="GeneID" id="24817765"/>
<keyword evidence="7 10" id="KW-0324">Glycolysis</keyword>
<comment type="catalytic activity">
    <reaction evidence="8 10 12">
        <text>D-glyceraldehyde 3-phosphate + phosphate + NADP(+) = (2R)-3-phospho-glyceroyl phosphate + NADPH + H(+)</text>
        <dbReference type="Rhea" id="RHEA:10296"/>
        <dbReference type="ChEBI" id="CHEBI:15378"/>
        <dbReference type="ChEBI" id="CHEBI:43474"/>
        <dbReference type="ChEBI" id="CHEBI:57604"/>
        <dbReference type="ChEBI" id="CHEBI:57783"/>
        <dbReference type="ChEBI" id="CHEBI:58349"/>
        <dbReference type="ChEBI" id="CHEBI:59776"/>
        <dbReference type="EC" id="1.2.1.59"/>
    </reaction>
</comment>
<protein>
    <recommendedName>
        <fullName evidence="10 12">Glyceraldehyde-3-phosphate dehydrogenase</fullName>
        <shortName evidence="10">GAPDH</shortName>
        <ecNumber evidence="10 12">1.2.1.59</ecNumber>
    </recommendedName>
    <alternativeName>
        <fullName evidence="10">NAD(P)-dependent glyceraldehyde-3-phosphate dehydrogenase</fullName>
    </alternativeName>
</protein>
<feature type="binding site" evidence="10">
    <location>
        <begin position="13"/>
        <end position="14"/>
    </location>
    <ligand>
        <name>NAD(+)</name>
        <dbReference type="ChEBI" id="CHEBI:57540"/>
    </ligand>
</feature>
<evidence type="ECO:0000313" key="14">
    <source>
        <dbReference type="EMBL" id="AIZ55995.1"/>
    </source>
</evidence>
<dbReference type="InterPro" id="IPR020828">
    <property type="entry name" value="GlycerAld_3-P_DH_NAD(P)-bd"/>
</dbReference>
<dbReference type="CDD" id="cd02278">
    <property type="entry name" value="GAPDH_II_N"/>
    <property type="match status" value="1"/>
</dbReference>
<dbReference type="STRING" id="1577791.Mpt1_c00900"/>
<dbReference type="KEGG" id="mear:Mpt1_c00900"/>
<proteinExistence type="inferred from homology"/>
<dbReference type="GO" id="GO:0004365">
    <property type="term" value="F:glyceraldehyde-3-phosphate dehydrogenase (NAD+) (phosphorylating) activity"/>
    <property type="evidence" value="ECO:0007669"/>
    <property type="project" value="UniProtKB-UniRule"/>
</dbReference>
<accession>A0A0A7LA18</accession>
<evidence type="ECO:0000256" key="6">
    <source>
        <dbReference type="ARBA" id="ARBA00023027"/>
    </source>
</evidence>
<feature type="binding site" evidence="10">
    <location>
        <position position="169"/>
    </location>
    <ligand>
        <name>NAD(+)</name>
        <dbReference type="ChEBI" id="CHEBI:57540"/>
    </ligand>
</feature>
<keyword evidence="4 10" id="KW-0521">NADP</keyword>
<sequence>MSKVKVGINGYGTIGKRVADAVKAQNDMEVVGVTKTRPTFEAQTAIDKGFSLYVPEDSLKAFRDAKMPVKGTIKDLYKAAEIMVDCTPGDVGEKYKAEYEAAGIKAIFQGGEDHSLTGISFNSTANYSESWGAQFSRVVSCNTTGLLRTLNPIDKKIKIKNAYVTLVRRGVDPGDSKGGPINGLEPTVKLPTHHGPDVKSIMPWLNINTMAIKASTTLMHLHTVVVELEKETGTDEILNIMRTSPRVKLIKSSSGIKGTAEIMELGREMGRNRSDMYEIVVWEDGVKVVGKMLYYYQAVHQESDVVPENIDCIRSMCKMEEDASVSISKTNKSLGIRQ</sequence>
<dbReference type="GO" id="GO:0047100">
    <property type="term" value="F:glyceraldehyde-3-phosphate dehydrogenase (NADP+) (phosphorylating) activity"/>
    <property type="evidence" value="ECO:0007669"/>
    <property type="project" value="RHEA"/>
</dbReference>
<dbReference type="Pfam" id="PF02800">
    <property type="entry name" value="Gp_dh_C"/>
    <property type="match status" value="1"/>
</dbReference>
<dbReference type="InterPro" id="IPR020829">
    <property type="entry name" value="GlycerAld_3-P_DH_cat"/>
</dbReference>
<dbReference type="GO" id="GO:0008839">
    <property type="term" value="F:4-hydroxy-tetrahydrodipicolinate reductase"/>
    <property type="evidence" value="ECO:0007669"/>
    <property type="project" value="InterPro"/>
</dbReference>
<dbReference type="GO" id="GO:0005737">
    <property type="term" value="C:cytoplasm"/>
    <property type="evidence" value="ECO:0007669"/>
    <property type="project" value="UniProtKB-SubCell"/>
</dbReference>
<dbReference type="HOGENOM" id="CLU_069533_0_0_2"/>
<feature type="binding site" evidence="10">
    <location>
        <position position="111"/>
    </location>
    <ligand>
        <name>NAD(+)</name>
        <dbReference type="ChEBI" id="CHEBI:57540"/>
    </ligand>
</feature>
<keyword evidence="5 10" id="KW-0560">Oxidoreductase</keyword>
<dbReference type="InterPro" id="IPR000846">
    <property type="entry name" value="DapB_N"/>
</dbReference>
<evidence type="ECO:0000256" key="4">
    <source>
        <dbReference type="ARBA" id="ARBA00022857"/>
    </source>
</evidence>
<evidence type="ECO:0000256" key="1">
    <source>
        <dbReference type="ARBA" id="ARBA00004869"/>
    </source>
</evidence>
<evidence type="ECO:0000256" key="8">
    <source>
        <dbReference type="ARBA" id="ARBA00048067"/>
    </source>
</evidence>
<organism evidence="14 15">
    <name type="scientific">Candidatus Methanoplasma termitum</name>
    <dbReference type="NCBI Taxonomy" id="1577791"/>
    <lineage>
        <taxon>Archaea</taxon>
        <taxon>Methanobacteriati</taxon>
        <taxon>Thermoplasmatota</taxon>
        <taxon>Thermoplasmata</taxon>
        <taxon>Methanomassiliicoccales</taxon>
        <taxon>Methanomassiliicoccaceae</taxon>
        <taxon>Candidatus Methanoplasma</taxon>
    </lineage>
</organism>
<dbReference type="PROSITE" id="PS00071">
    <property type="entry name" value="GAPDH"/>
    <property type="match status" value="1"/>
</dbReference>
<dbReference type="GO" id="GO:0006096">
    <property type="term" value="P:glycolytic process"/>
    <property type="evidence" value="ECO:0007669"/>
    <property type="project" value="UniProtKB-UniRule"/>
</dbReference>
<dbReference type="Gene3D" id="3.40.50.720">
    <property type="entry name" value="NAD(P)-binding Rossmann-like Domain"/>
    <property type="match status" value="1"/>
</dbReference>
<evidence type="ECO:0000256" key="10">
    <source>
        <dbReference type="HAMAP-Rule" id="MF_00559"/>
    </source>
</evidence>
<dbReference type="EC" id="1.2.1.59" evidence="10 12"/>
<comment type="similarity">
    <text evidence="2 10 12">Belongs to the glyceraldehyde-3-phosphate dehydrogenase family.</text>
</comment>
<dbReference type="RefSeq" id="WP_048111255.1">
    <property type="nucleotide sequence ID" value="NZ_CP010070.1"/>
</dbReference>
<dbReference type="AlphaFoldDB" id="A0A0A7LA18"/>
<evidence type="ECO:0000256" key="7">
    <source>
        <dbReference type="ARBA" id="ARBA00023152"/>
    </source>
</evidence>
<dbReference type="SUPFAM" id="SSF55347">
    <property type="entry name" value="Glyceraldehyde-3-phosphate dehydrogenase-like, C-terminal domain"/>
    <property type="match status" value="1"/>
</dbReference>
<dbReference type="EMBL" id="CP010070">
    <property type="protein sequence ID" value="AIZ55995.1"/>
    <property type="molecule type" value="Genomic_DNA"/>
</dbReference>
<dbReference type="OrthoDB" id="295712at2157"/>
<dbReference type="NCBIfam" id="TIGR01546">
    <property type="entry name" value="GAPDH-II_archae"/>
    <property type="match status" value="1"/>
</dbReference>
<dbReference type="CDD" id="cd18127">
    <property type="entry name" value="GAPDH_II_C"/>
    <property type="match status" value="1"/>
</dbReference>
<dbReference type="GO" id="GO:0050661">
    <property type="term" value="F:NADP binding"/>
    <property type="evidence" value="ECO:0007669"/>
    <property type="project" value="UniProtKB-UniRule"/>
</dbReference>
<evidence type="ECO:0000256" key="2">
    <source>
        <dbReference type="ARBA" id="ARBA00007406"/>
    </source>
</evidence>
<dbReference type="NCBIfam" id="NF003251">
    <property type="entry name" value="PRK04207.1"/>
    <property type="match status" value="1"/>
</dbReference>
<dbReference type="PIRSF" id="PIRSF000149">
    <property type="entry name" value="GAP_DH"/>
    <property type="match status" value="1"/>
</dbReference>
<gene>
    <name evidence="10 14" type="primary">gap</name>
    <name evidence="14" type="ORF">Mpt1_c00900</name>
</gene>
<dbReference type="InterPro" id="IPR020831">
    <property type="entry name" value="GlycerAld/Erythrose_P_DH"/>
</dbReference>
<dbReference type="GO" id="GO:0009089">
    <property type="term" value="P:lysine biosynthetic process via diaminopimelate"/>
    <property type="evidence" value="ECO:0007669"/>
    <property type="project" value="InterPro"/>
</dbReference>
<evidence type="ECO:0000256" key="11">
    <source>
        <dbReference type="PIRSR" id="PIRSR000149-1"/>
    </source>
</evidence>
<dbReference type="SMART" id="SM00846">
    <property type="entry name" value="Gp_dh_N"/>
    <property type="match status" value="1"/>
</dbReference>
<feature type="active site" description="Nucleophile" evidence="10 11">
    <location>
        <position position="141"/>
    </location>
</feature>
<evidence type="ECO:0000256" key="12">
    <source>
        <dbReference type="RuleBase" id="RU003388"/>
    </source>
</evidence>
<comment type="catalytic activity">
    <reaction evidence="9 10 12">
        <text>D-glyceraldehyde 3-phosphate + phosphate + NAD(+) = (2R)-3-phospho-glyceroyl phosphate + NADH + H(+)</text>
        <dbReference type="Rhea" id="RHEA:10300"/>
        <dbReference type="ChEBI" id="CHEBI:15378"/>
        <dbReference type="ChEBI" id="CHEBI:43474"/>
        <dbReference type="ChEBI" id="CHEBI:57540"/>
        <dbReference type="ChEBI" id="CHEBI:57604"/>
        <dbReference type="ChEBI" id="CHEBI:57945"/>
        <dbReference type="ChEBI" id="CHEBI:59776"/>
        <dbReference type="EC" id="1.2.1.59"/>
    </reaction>
</comment>
<evidence type="ECO:0000256" key="3">
    <source>
        <dbReference type="ARBA" id="ARBA00011881"/>
    </source>
</evidence>
<dbReference type="InterPro" id="IPR020830">
    <property type="entry name" value="GlycerAld_3-P_DH_AS"/>
</dbReference>
<comment type="subunit">
    <text evidence="3 10 12">Homotetramer.</text>
</comment>
<feature type="binding site" evidence="10">
    <location>
        <begin position="140"/>
        <end position="142"/>
    </location>
    <ligand>
        <name>D-glyceraldehyde 3-phosphate</name>
        <dbReference type="ChEBI" id="CHEBI:59776"/>
    </ligand>
</feature>
<keyword evidence="10 12" id="KW-0963">Cytoplasm</keyword>
<dbReference type="GO" id="GO:0051287">
    <property type="term" value="F:NAD binding"/>
    <property type="evidence" value="ECO:0007669"/>
    <property type="project" value="UniProtKB-UniRule"/>
</dbReference>
<comment type="subcellular location">
    <subcellularLocation>
        <location evidence="10 12">Cytoplasm</location>
    </subcellularLocation>
</comment>
<evidence type="ECO:0000256" key="5">
    <source>
        <dbReference type="ARBA" id="ARBA00023002"/>
    </source>
</evidence>
<dbReference type="Gene3D" id="3.30.360.10">
    <property type="entry name" value="Dihydrodipicolinate Reductase, domain 2"/>
    <property type="match status" value="1"/>
</dbReference>
<dbReference type="InterPro" id="IPR006436">
    <property type="entry name" value="Glyceraldehyde-3-P_DH_2_arc"/>
</dbReference>
<evidence type="ECO:0000256" key="9">
    <source>
        <dbReference type="ARBA" id="ARBA00048853"/>
    </source>
</evidence>
<evidence type="ECO:0000259" key="13">
    <source>
        <dbReference type="SMART" id="SM00846"/>
    </source>
</evidence>
<dbReference type="InterPro" id="IPR036291">
    <property type="entry name" value="NAD(P)-bd_dom_sf"/>
</dbReference>
<keyword evidence="15" id="KW-1185">Reference proteome</keyword>
<feature type="domain" description="Glyceraldehyde 3-phosphate dehydrogenase NAD(P) binding" evidence="13">
    <location>
        <begin position="4"/>
        <end position="141"/>
    </location>
</feature>
<dbReference type="Proteomes" id="UP000030787">
    <property type="component" value="Chromosome"/>
</dbReference>
<feature type="binding site" evidence="10">
    <location>
        <position position="301"/>
    </location>
    <ligand>
        <name>NAD(+)</name>
        <dbReference type="ChEBI" id="CHEBI:57540"/>
    </ligand>
</feature>
<dbReference type="Pfam" id="PF01113">
    <property type="entry name" value="DapB_N"/>
    <property type="match status" value="1"/>
</dbReference>
<dbReference type="UniPathway" id="UPA00109">
    <property type="reaction ID" value="UER00184"/>
</dbReference>
<reference evidence="14 15" key="1">
    <citation type="journal article" date="2014" name="Appl. Environ. Microbiol.">
        <title>Comparative Genome Analysis of 'Candidatus Methanoplasma termitum' Indicates a New Mode of Energy Metabolism in the Seventh Order of Methanogens.</title>
        <authorList>
            <person name="Lang K."/>
            <person name="Schuldes J."/>
            <person name="Klingl A."/>
            <person name="Poehlein A."/>
            <person name="Daniel R."/>
            <person name="Brune A."/>
        </authorList>
    </citation>
    <scope>NUCLEOTIDE SEQUENCE [LARGE SCALE GENOMIC DNA]</scope>
    <source>
        <strain evidence="15">Mpt1</strain>
    </source>
</reference>
<keyword evidence="6 10" id="KW-0520">NAD</keyword>
<feature type="binding site" evidence="10">
    <location>
        <begin position="194"/>
        <end position="195"/>
    </location>
    <ligand>
        <name>D-glyceraldehyde 3-phosphate</name>
        <dbReference type="ChEBI" id="CHEBI:59776"/>
    </ligand>
</feature>
<dbReference type="SUPFAM" id="SSF51735">
    <property type="entry name" value="NAD(P)-binding Rossmann-fold domains"/>
    <property type="match status" value="1"/>
</dbReference>
<name>A0A0A7LA18_9ARCH</name>